<dbReference type="InterPro" id="IPR021094">
    <property type="entry name" value="NPR1/NIM1-like_C"/>
</dbReference>
<dbReference type="FunFam" id="1.25.40.20:FF:000239">
    <property type="entry name" value="BTB/POZ domain and ankyrin repeat-containing protein NPR1"/>
    <property type="match status" value="1"/>
</dbReference>
<evidence type="ECO:0000256" key="7">
    <source>
        <dbReference type="ARBA" id="ARBA00022786"/>
    </source>
</evidence>
<dbReference type="Gene3D" id="3.60.10.10">
    <property type="entry name" value="Endonuclease/exonuclease/phosphatase"/>
    <property type="match status" value="1"/>
</dbReference>
<dbReference type="SMART" id="SM00225">
    <property type="entry name" value="BTB"/>
    <property type="match status" value="1"/>
</dbReference>
<dbReference type="InterPro" id="IPR000210">
    <property type="entry name" value="BTB/POZ_dom"/>
</dbReference>
<dbReference type="Gene3D" id="1.25.40.20">
    <property type="entry name" value="Ankyrin repeat-containing domain"/>
    <property type="match status" value="1"/>
</dbReference>
<dbReference type="InterPro" id="IPR002110">
    <property type="entry name" value="Ankyrin_rpt"/>
</dbReference>
<dbReference type="GO" id="GO:0016604">
    <property type="term" value="C:nuclear body"/>
    <property type="evidence" value="ECO:0007669"/>
    <property type="project" value="UniProtKB-SubCell"/>
</dbReference>
<keyword evidence="3" id="KW-0963">Cytoplasm</keyword>
<dbReference type="SUPFAM" id="SSF56219">
    <property type="entry name" value="DNase I-like"/>
    <property type="match status" value="1"/>
</dbReference>
<keyword evidence="7" id="KW-0833">Ubl conjugation pathway</keyword>
<dbReference type="GO" id="GO:0009862">
    <property type="term" value="P:systemic acquired resistance, salicylic acid mediated signaling pathway"/>
    <property type="evidence" value="ECO:0007669"/>
    <property type="project" value="InterPro"/>
</dbReference>
<dbReference type="SUPFAM" id="SSF48403">
    <property type="entry name" value="Ankyrin repeat"/>
    <property type="match status" value="1"/>
</dbReference>
<evidence type="ECO:0000256" key="12">
    <source>
        <dbReference type="ARBA" id="ARBA00034306"/>
    </source>
</evidence>
<dbReference type="PROSITE" id="PS52046">
    <property type="entry name" value="ZF_C2HC_NPR"/>
    <property type="match status" value="1"/>
</dbReference>
<dbReference type="Proteomes" id="UP000823749">
    <property type="component" value="Chromosome 5"/>
</dbReference>
<dbReference type="InterPro" id="IPR011333">
    <property type="entry name" value="SKP1/BTB/POZ_sf"/>
</dbReference>
<keyword evidence="4" id="KW-0479">Metal-binding</keyword>
<dbReference type="PROSITE" id="PS50088">
    <property type="entry name" value="ANK_REPEAT"/>
    <property type="match status" value="1"/>
</dbReference>
<evidence type="ECO:0000256" key="14">
    <source>
        <dbReference type="PROSITE-ProRule" id="PRU00023"/>
    </source>
</evidence>
<comment type="caution">
    <text evidence="19">The sequence shown here is derived from an EMBL/GenBank/DDBJ whole genome shotgun (WGS) entry which is preliminary data.</text>
</comment>
<evidence type="ECO:0000256" key="15">
    <source>
        <dbReference type="PROSITE-ProRule" id="PRU01391"/>
    </source>
</evidence>
<dbReference type="GO" id="GO:0050832">
    <property type="term" value="P:defense response to fungus"/>
    <property type="evidence" value="ECO:0007669"/>
    <property type="project" value="UniProtKB-ARBA"/>
</dbReference>
<accession>A0AAV6K465</accession>
<feature type="domain" description="BTB" evidence="17">
    <location>
        <begin position="413"/>
        <end position="484"/>
    </location>
</feature>
<evidence type="ECO:0000256" key="13">
    <source>
        <dbReference type="ARBA" id="ARBA00044947"/>
    </source>
</evidence>
<comment type="similarity">
    <text evidence="13">Belongs to the plant 'ANKYRIN-BTB/POZ' family. 'NPR1-like' subfamily.</text>
</comment>
<dbReference type="CDD" id="cd18310">
    <property type="entry name" value="BTB_POZ_NPR_plant"/>
    <property type="match status" value="1"/>
</dbReference>
<evidence type="ECO:0000256" key="1">
    <source>
        <dbReference type="ARBA" id="ARBA00004496"/>
    </source>
</evidence>
<reference evidence="19" key="1">
    <citation type="submission" date="2020-08" db="EMBL/GenBank/DDBJ databases">
        <title>Plant Genome Project.</title>
        <authorList>
            <person name="Zhang R.-G."/>
        </authorList>
    </citation>
    <scope>NUCLEOTIDE SEQUENCE</scope>
    <source>
        <strain evidence="19">WSP0</strain>
        <tissue evidence="19">Leaf</tissue>
    </source>
</reference>
<dbReference type="SUPFAM" id="SSF54695">
    <property type="entry name" value="POZ domain"/>
    <property type="match status" value="1"/>
</dbReference>
<evidence type="ECO:0000256" key="5">
    <source>
        <dbReference type="ARBA" id="ARBA00022737"/>
    </source>
</evidence>
<dbReference type="PANTHER" id="PTHR46475">
    <property type="entry name" value="REGULATORY PROTEIN NPR3"/>
    <property type="match status" value="1"/>
</dbReference>
<name>A0AAV6K465_9ERIC</name>
<evidence type="ECO:0000256" key="10">
    <source>
        <dbReference type="ARBA" id="ARBA00023043"/>
    </source>
</evidence>
<feature type="repeat" description="ANK" evidence="14">
    <location>
        <begin position="673"/>
        <end position="705"/>
    </location>
</feature>
<dbReference type="EMBL" id="JACTNZ010000005">
    <property type="protein sequence ID" value="KAG5547198.1"/>
    <property type="molecule type" value="Genomic_DNA"/>
</dbReference>
<dbReference type="GO" id="GO:0008270">
    <property type="term" value="F:zinc ion binding"/>
    <property type="evidence" value="ECO:0007669"/>
    <property type="project" value="UniProtKB-KW"/>
</dbReference>
<comment type="pathway">
    <text evidence="2">Protein modification; protein ubiquitination.</text>
</comment>
<dbReference type="PROSITE" id="PS50297">
    <property type="entry name" value="ANK_REP_REGION"/>
    <property type="match status" value="1"/>
</dbReference>
<feature type="compositionally biased region" description="Low complexity" evidence="16">
    <location>
        <begin position="884"/>
        <end position="896"/>
    </location>
</feature>
<dbReference type="Pfam" id="PF00651">
    <property type="entry name" value="BTB"/>
    <property type="match status" value="1"/>
</dbReference>
<keyword evidence="20" id="KW-1185">Reference proteome</keyword>
<evidence type="ECO:0000313" key="19">
    <source>
        <dbReference type="EMBL" id="KAG5547198.1"/>
    </source>
</evidence>
<evidence type="ECO:0000256" key="9">
    <source>
        <dbReference type="ARBA" id="ARBA00022833"/>
    </source>
</evidence>
<keyword evidence="10 14" id="KW-0040">ANK repeat</keyword>
<dbReference type="SMART" id="SM00248">
    <property type="entry name" value="ANK"/>
    <property type="match status" value="2"/>
</dbReference>
<keyword evidence="5" id="KW-0677">Repeat</keyword>
<evidence type="ECO:0000259" key="18">
    <source>
        <dbReference type="PROSITE" id="PS52046"/>
    </source>
</evidence>
<dbReference type="InterPro" id="IPR057250">
    <property type="entry name" value="Znf_C2HC_NPR-type"/>
</dbReference>
<dbReference type="GO" id="GO:2000031">
    <property type="term" value="P:regulation of salicylic acid mediated signaling pathway"/>
    <property type="evidence" value="ECO:0007669"/>
    <property type="project" value="InterPro"/>
</dbReference>
<dbReference type="GO" id="GO:0042742">
    <property type="term" value="P:defense response to bacterium"/>
    <property type="evidence" value="ECO:0007669"/>
    <property type="project" value="TreeGrafter"/>
</dbReference>
<sequence>METKNKRDTLERIRRSLRFNNGCYVDPIGKAGGLALWWTDEVTLDVRFSSKNLIRCNVTWPRINSSFLITFVYAPPVWNDRMSFWDCLKTIARENGYPWLCVGDLNDFGAQAEKQGGMPCSRGRMDQFHSLMSDCEFMDLEFKGPSYTWSNNQEGENNIRIRLDRALATVEWRNLFPLAQVLHELKVGSDHCPLLVKCRVPLKKVPFMFKFESKWSTHGDCSQVIGNAWSEPIRGSDLFRLAQKLKKCKHALLDWSKQVFGKDRMRLKQLQERLKLIQAEDFSQENLLRERELVKEMEVLYLREEMALHQRSRINWLNYGDRNSAFFHACMNQRRQRNQLLRLKDDSGIWIADEDGINDQIRDFFTGLFEGAEARDFSKNLSLSFSLPSMDPEIAALRRLSENFDSALNSDFADAVIAAACGLEIPVHRCILSVRSPFFKNIFSGTEGGVKLELKDLAKDFEVSFHAVVTVLAFLYSGRVRSLRPDGVCVCVDDECEHVACRPAVDFAVEVLYASFVFETPELVALYQRHLLDILDKIAADDILVVLSLANICGKECDGLLIRCVENIVRSDVDIVTLDKTLPGHIVTRIVDSRKELGFHGPESSSFPDKHVKRLHRALDSHDVELVRMLIKEEHTSIDDACALHYAVAYCDAKIITGILDLAIADVNHTSPRGYTVLHIAAMRKEPRIIVSLLTKGAQPAALTSDGRKALTISKRLTRAADYYKSTERGKASPKDRLCIEILEQAERRDPLLGEVSASLAKVEDDLRMKALYLEGRVALAKLLFPTEANVAMYVAQVDGTSEHLHRIRALAKTVELGKHFFPRCSEVIDDMVDDDDLSELLYIQNGTREERQLKKRRYIEIQEAITKAFHEDKEELNKSIDISSSSRPVRGVGRPNGKLPLKK</sequence>
<evidence type="ECO:0000256" key="6">
    <source>
        <dbReference type="ARBA" id="ARBA00022771"/>
    </source>
</evidence>
<comment type="subcellular location">
    <subcellularLocation>
        <location evidence="1">Cytoplasm</location>
    </subcellularLocation>
    <subcellularLocation>
        <location evidence="12">Nucleus</location>
        <location evidence="12">Nuclear body</location>
    </subcellularLocation>
</comment>
<dbReference type="InterPro" id="IPR036770">
    <property type="entry name" value="Ankyrin_rpt-contain_sf"/>
</dbReference>
<dbReference type="Gene3D" id="3.30.710.10">
    <property type="entry name" value="Potassium Channel Kv1.1, Chain A"/>
    <property type="match status" value="1"/>
</dbReference>
<evidence type="ECO:0000256" key="8">
    <source>
        <dbReference type="ARBA" id="ARBA00022821"/>
    </source>
</evidence>
<keyword evidence="9" id="KW-0862">Zinc</keyword>
<evidence type="ECO:0000256" key="16">
    <source>
        <dbReference type="SAM" id="MobiDB-lite"/>
    </source>
</evidence>
<gene>
    <name evidence="19" type="ORF">RHGRI_013015</name>
</gene>
<dbReference type="InterPro" id="IPR044292">
    <property type="entry name" value="NPR"/>
</dbReference>
<dbReference type="Pfam" id="PF12313">
    <property type="entry name" value="NPR1_like_C"/>
    <property type="match status" value="1"/>
</dbReference>
<dbReference type="PANTHER" id="PTHR46475:SF1">
    <property type="entry name" value="REGULATORY PROTEIN NPR2"/>
    <property type="match status" value="1"/>
</dbReference>
<dbReference type="InterPro" id="IPR036691">
    <property type="entry name" value="Endo/exonu/phosph_ase_sf"/>
</dbReference>
<organism evidence="19 20">
    <name type="scientific">Rhododendron griersonianum</name>
    <dbReference type="NCBI Taxonomy" id="479676"/>
    <lineage>
        <taxon>Eukaryota</taxon>
        <taxon>Viridiplantae</taxon>
        <taxon>Streptophyta</taxon>
        <taxon>Embryophyta</taxon>
        <taxon>Tracheophyta</taxon>
        <taxon>Spermatophyta</taxon>
        <taxon>Magnoliopsida</taxon>
        <taxon>eudicotyledons</taxon>
        <taxon>Gunneridae</taxon>
        <taxon>Pentapetalae</taxon>
        <taxon>asterids</taxon>
        <taxon>Ericales</taxon>
        <taxon>Ericaceae</taxon>
        <taxon>Ericoideae</taxon>
        <taxon>Rhodoreae</taxon>
        <taxon>Rhododendron</taxon>
    </lineage>
</organism>
<keyword evidence="8" id="KW-0611">Plant defense</keyword>
<evidence type="ECO:0000256" key="3">
    <source>
        <dbReference type="ARBA" id="ARBA00022490"/>
    </source>
</evidence>
<evidence type="ECO:0000256" key="4">
    <source>
        <dbReference type="ARBA" id="ARBA00022723"/>
    </source>
</evidence>
<protein>
    <submittedName>
        <fullName evidence="19">Uncharacterized protein</fullName>
    </submittedName>
</protein>
<feature type="region of interest" description="Disordered" evidence="16">
    <location>
        <begin position="876"/>
        <end position="904"/>
    </location>
</feature>
<dbReference type="GO" id="GO:0005737">
    <property type="term" value="C:cytoplasm"/>
    <property type="evidence" value="ECO:0007669"/>
    <property type="project" value="UniProtKB-SubCell"/>
</dbReference>
<evidence type="ECO:0000256" key="2">
    <source>
        <dbReference type="ARBA" id="ARBA00004906"/>
    </source>
</evidence>
<evidence type="ECO:0000313" key="20">
    <source>
        <dbReference type="Proteomes" id="UP000823749"/>
    </source>
</evidence>
<evidence type="ECO:0000256" key="11">
    <source>
        <dbReference type="ARBA" id="ARBA00023242"/>
    </source>
</evidence>
<proteinExistence type="inferred from homology"/>
<dbReference type="Pfam" id="PF11900">
    <property type="entry name" value="DUF3420"/>
    <property type="match status" value="1"/>
</dbReference>
<dbReference type="GO" id="GO:2000022">
    <property type="term" value="P:regulation of jasmonic acid mediated signaling pathway"/>
    <property type="evidence" value="ECO:0007669"/>
    <property type="project" value="InterPro"/>
</dbReference>
<evidence type="ECO:0000259" key="17">
    <source>
        <dbReference type="PROSITE" id="PS50097"/>
    </source>
</evidence>
<keyword evidence="6 15" id="KW-0863">Zinc-finger</keyword>
<dbReference type="AlphaFoldDB" id="A0AAV6K465"/>
<dbReference type="InterPro" id="IPR024228">
    <property type="entry name" value="NPR_central_dom"/>
</dbReference>
<comment type="caution">
    <text evidence="15">Lacks conserved residue(s) required for the propagation of feature annotation.</text>
</comment>
<dbReference type="PROSITE" id="PS50097">
    <property type="entry name" value="BTB"/>
    <property type="match status" value="1"/>
</dbReference>
<feature type="domain" description="C2HC NPR-type" evidence="18">
    <location>
        <begin position="488"/>
        <end position="502"/>
    </location>
</feature>
<keyword evidence="11" id="KW-0539">Nucleus</keyword>